<comment type="caution">
    <text evidence="2">The sequence shown here is derived from an EMBL/GenBank/DDBJ whole genome shotgun (WGS) entry which is preliminary data.</text>
</comment>
<evidence type="ECO:0000313" key="3">
    <source>
        <dbReference type="Proteomes" id="UP000531594"/>
    </source>
</evidence>
<dbReference type="Proteomes" id="UP000531594">
    <property type="component" value="Unassembled WGS sequence"/>
</dbReference>
<dbReference type="EMBL" id="JACHGK010000003">
    <property type="protein sequence ID" value="MBB6444887.1"/>
    <property type="molecule type" value="Genomic_DNA"/>
</dbReference>
<evidence type="ECO:0000256" key="1">
    <source>
        <dbReference type="SAM" id="Phobius"/>
    </source>
</evidence>
<evidence type="ECO:0000313" key="2">
    <source>
        <dbReference type="EMBL" id="MBB6444887.1"/>
    </source>
</evidence>
<keyword evidence="3" id="KW-1185">Reference proteome</keyword>
<keyword evidence="1" id="KW-0812">Transmembrane</keyword>
<feature type="transmembrane region" description="Helical" evidence="1">
    <location>
        <begin position="138"/>
        <end position="159"/>
    </location>
</feature>
<reference evidence="2 3" key="1">
    <citation type="submission" date="2020-08" db="EMBL/GenBank/DDBJ databases">
        <title>Genomic Encyclopedia of Type Strains, Phase IV (KMG-IV): sequencing the most valuable type-strain genomes for metagenomic binning, comparative biology and taxonomic classification.</title>
        <authorList>
            <person name="Goeker M."/>
        </authorList>
    </citation>
    <scope>NUCLEOTIDE SEQUENCE [LARGE SCALE GENOMIC DNA]</scope>
    <source>
        <strain evidence="2 3">DSM 5391</strain>
    </source>
</reference>
<feature type="transmembrane region" description="Helical" evidence="1">
    <location>
        <begin position="74"/>
        <end position="98"/>
    </location>
</feature>
<dbReference type="AlphaFoldDB" id="A0A7X0HS62"/>
<name>A0A7X0HS62_9BACI</name>
<sequence>MEVLEMAEEKKDTREKSELKEKPMSFMTLVILTGLVGGILFSGLAYLAYVINLTNIPPRVILEPWALGGWKKGWLGTVISIIFFGGVSILASLIYYALLRRFKSMWVGIAYGLGLFLLVFLVLHPLFPGIKPFNQIDFNTIITSACFYALYGLFVGYTISYEQYSGQREEERGGREEVPST</sequence>
<protein>
    <submittedName>
        <fullName evidence="2">Putative membrane protein YagU involved in acid resistance</fullName>
    </submittedName>
</protein>
<dbReference type="InterPro" id="IPR024563">
    <property type="entry name" value="YqhR"/>
</dbReference>
<dbReference type="RefSeq" id="WP_246439385.1">
    <property type="nucleotide sequence ID" value="NZ_JACHGK010000003.1"/>
</dbReference>
<organism evidence="2 3">
    <name type="scientific">Bacillus benzoevorans</name>
    <dbReference type="NCBI Taxonomy" id="1456"/>
    <lineage>
        <taxon>Bacteria</taxon>
        <taxon>Bacillati</taxon>
        <taxon>Bacillota</taxon>
        <taxon>Bacilli</taxon>
        <taxon>Bacillales</taxon>
        <taxon>Bacillaceae</taxon>
        <taxon>Bacillus</taxon>
    </lineage>
</organism>
<accession>A0A7X0HS62</accession>
<keyword evidence="1" id="KW-0472">Membrane</keyword>
<feature type="transmembrane region" description="Helical" evidence="1">
    <location>
        <begin position="26"/>
        <end position="49"/>
    </location>
</feature>
<keyword evidence="1" id="KW-1133">Transmembrane helix</keyword>
<feature type="transmembrane region" description="Helical" evidence="1">
    <location>
        <begin position="105"/>
        <end position="126"/>
    </location>
</feature>
<dbReference type="Pfam" id="PF11085">
    <property type="entry name" value="YqhR"/>
    <property type="match status" value="1"/>
</dbReference>
<gene>
    <name evidence="2" type="ORF">HNR53_001496</name>
</gene>
<proteinExistence type="predicted"/>